<accession>A0AA94L3G9</accession>
<organism evidence="1 2">
    <name type="scientific">Desulfovibrio desulfuricans</name>
    <dbReference type="NCBI Taxonomy" id="876"/>
    <lineage>
        <taxon>Bacteria</taxon>
        <taxon>Pseudomonadati</taxon>
        <taxon>Thermodesulfobacteriota</taxon>
        <taxon>Desulfovibrionia</taxon>
        <taxon>Desulfovibrionales</taxon>
        <taxon>Desulfovibrionaceae</taxon>
        <taxon>Desulfovibrio</taxon>
    </lineage>
</organism>
<name>A0AA94L3G9_DESDE</name>
<evidence type="ECO:0000313" key="2">
    <source>
        <dbReference type="Proteomes" id="UP000182680"/>
    </source>
</evidence>
<dbReference type="Proteomes" id="UP000182680">
    <property type="component" value="Unassembled WGS sequence"/>
</dbReference>
<sequence>MYLPSGIKQNALRGLRKNACLWMSLRPTPLWPRHAAETQPAIAFFMRSSSGRSFLTGRGCPVLHFFHFPTRHMTLSFMTRTEMQVSFALPGGGSVKIFFNSALLPAWHAYCLLLRQQAGQGLQCARSDQASGSRQQGGCGACLPTELRSFFVVRPALAGCAECFVELWDFDFRAVYGRSPTFLRSELPCQQRTQMNMSTGI</sequence>
<evidence type="ECO:0000313" key="1">
    <source>
        <dbReference type="EMBL" id="SFW72979.1"/>
    </source>
</evidence>
<proteinExistence type="predicted"/>
<comment type="caution">
    <text evidence="1">The sequence shown here is derived from an EMBL/GenBank/DDBJ whole genome shotgun (WGS) entry which is preliminary data.</text>
</comment>
<dbReference type="EMBL" id="FPIW01000089">
    <property type="protein sequence ID" value="SFW72979.1"/>
    <property type="molecule type" value="Genomic_DNA"/>
</dbReference>
<dbReference type="AlphaFoldDB" id="A0AA94L3G9"/>
<gene>
    <name evidence="1" type="ORF">SAMN02910291_02783</name>
</gene>
<reference evidence="2" key="1">
    <citation type="submission" date="2016-11" db="EMBL/GenBank/DDBJ databases">
        <authorList>
            <person name="Jaros S."/>
            <person name="Januszkiewicz K."/>
            <person name="Wedrychowicz H."/>
        </authorList>
    </citation>
    <scope>NUCLEOTIDE SEQUENCE [LARGE SCALE GENOMIC DNA]</scope>
    <source>
        <strain evidence="2">DSM 7057</strain>
    </source>
</reference>
<protein>
    <submittedName>
        <fullName evidence="1">Uncharacterized protein</fullName>
    </submittedName>
</protein>